<dbReference type="Proteomes" id="UP001172102">
    <property type="component" value="Unassembled WGS sequence"/>
</dbReference>
<gene>
    <name evidence="4" type="ORF">B0H67DRAFT_475620</name>
</gene>
<dbReference type="InterPro" id="IPR050491">
    <property type="entry name" value="AmpC-like"/>
</dbReference>
<dbReference type="InterPro" id="IPR001466">
    <property type="entry name" value="Beta-lactam-related"/>
</dbReference>
<dbReference type="EMBL" id="JAUKUA010000001">
    <property type="protein sequence ID" value="KAK0732043.1"/>
    <property type="molecule type" value="Genomic_DNA"/>
</dbReference>
<name>A0AA40BD39_9PEZI</name>
<organism evidence="4 5">
    <name type="scientific">Lasiosphaeris hirsuta</name>
    <dbReference type="NCBI Taxonomy" id="260670"/>
    <lineage>
        <taxon>Eukaryota</taxon>
        <taxon>Fungi</taxon>
        <taxon>Dikarya</taxon>
        <taxon>Ascomycota</taxon>
        <taxon>Pezizomycotina</taxon>
        <taxon>Sordariomycetes</taxon>
        <taxon>Sordariomycetidae</taxon>
        <taxon>Sordariales</taxon>
        <taxon>Lasiosphaeriaceae</taxon>
        <taxon>Lasiosphaeris</taxon>
    </lineage>
</organism>
<evidence type="ECO:0000256" key="2">
    <source>
        <dbReference type="SAM" id="MobiDB-lite"/>
    </source>
</evidence>
<dbReference type="PANTHER" id="PTHR46825:SF14">
    <property type="entry name" value="BETA-LACTAMASE-RELATED DOMAIN-CONTAINING PROTEIN"/>
    <property type="match status" value="1"/>
</dbReference>
<sequence>MGKRRGRRWAATCGLGEIVSRSWRKLLHLGLYKVQSVTGSTLLSELSPSIVDILRVSGAAGASVGILDGRTKEIHFAGYGRRDNEEGQTPDEYTLYHLASLSKFFTALAIALLVSDGKLSYDSTMRSLLPGFHHADKVISSDSTLMDFLSHRTGLASKNALWQQDGHELLLGANDTPSMVSYLETVHPLGKQWLYNNFGYDILAHVIKQASGLSWGEFVEERIIKPLKLHDTTTEVPTRRTNYAWGYMPGPTGELTNVGRPVIAAGTSQQGSNGIKSTTRDLLTFYSAILSARQDKTGSAARARGLPPPAVLKSLFEPQIPLNQDQDGQWYGAGWAIAELPAPLGSIGTNAMFVDQMPLVGRGCERSVGDGKQRGPTVWYHNGSLVGFFSSVYILPEDGTIIVVLVNSIPKNDAADWIGQLAVERMLGCPSVTRNDYVSLARKSAARYDRMWKTLLRDFEAGRAREPRLTRPVSDLAGCYYNKPRNFYIKVLYENNSLSFCFQGRSSQYHKLEPYGVDTFSWLLTEAQSRKKGRWPDLDIATYLFYFAVDMDQNHTLRWKHDPDVPDGEVFTKSKESPSMRKHDPYPPNSKVSTEPEKEPLRWTHDGL</sequence>
<evidence type="ECO:0000313" key="4">
    <source>
        <dbReference type="EMBL" id="KAK0732043.1"/>
    </source>
</evidence>
<proteinExistence type="inferred from homology"/>
<feature type="compositionally biased region" description="Basic and acidic residues" evidence="2">
    <location>
        <begin position="565"/>
        <end position="585"/>
    </location>
</feature>
<feature type="compositionally biased region" description="Basic and acidic residues" evidence="2">
    <location>
        <begin position="594"/>
        <end position="608"/>
    </location>
</feature>
<dbReference type="AlphaFoldDB" id="A0AA40BD39"/>
<dbReference type="Pfam" id="PF00144">
    <property type="entry name" value="Beta-lactamase"/>
    <property type="match status" value="1"/>
</dbReference>
<comment type="caution">
    <text evidence="4">The sequence shown here is derived from an EMBL/GenBank/DDBJ whole genome shotgun (WGS) entry which is preliminary data.</text>
</comment>
<evidence type="ECO:0000259" key="3">
    <source>
        <dbReference type="Pfam" id="PF00144"/>
    </source>
</evidence>
<dbReference type="SUPFAM" id="SSF56601">
    <property type="entry name" value="beta-lactamase/transpeptidase-like"/>
    <property type="match status" value="1"/>
</dbReference>
<feature type="region of interest" description="Disordered" evidence="2">
    <location>
        <begin position="565"/>
        <end position="608"/>
    </location>
</feature>
<keyword evidence="5" id="KW-1185">Reference proteome</keyword>
<reference evidence="4" key="1">
    <citation type="submission" date="2023-06" db="EMBL/GenBank/DDBJ databases">
        <title>Genome-scale phylogeny and comparative genomics of the fungal order Sordariales.</title>
        <authorList>
            <consortium name="Lawrence Berkeley National Laboratory"/>
            <person name="Hensen N."/>
            <person name="Bonometti L."/>
            <person name="Westerberg I."/>
            <person name="Brannstrom I.O."/>
            <person name="Guillou S."/>
            <person name="Cros-Aarteil S."/>
            <person name="Calhoun S."/>
            <person name="Haridas S."/>
            <person name="Kuo A."/>
            <person name="Mondo S."/>
            <person name="Pangilinan J."/>
            <person name="Riley R."/>
            <person name="Labutti K."/>
            <person name="Andreopoulos B."/>
            <person name="Lipzen A."/>
            <person name="Chen C."/>
            <person name="Yanf M."/>
            <person name="Daum C."/>
            <person name="Ng V."/>
            <person name="Clum A."/>
            <person name="Steindorff A."/>
            <person name="Ohm R."/>
            <person name="Martin F."/>
            <person name="Silar P."/>
            <person name="Natvig D."/>
            <person name="Lalanne C."/>
            <person name="Gautier V."/>
            <person name="Ament-Velasquez S.L."/>
            <person name="Kruys A."/>
            <person name="Hutchinson M.I."/>
            <person name="Powell A.J."/>
            <person name="Barry K."/>
            <person name="Miller A.N."/>
            <person name="Grigoriev I.V."/>
            <person name="Debuchy R."/>
            <person name="Gladieux P."/>
            <person name="Thoren M.H."/>
            <person name="Johannesson H."/>
        </authorList>
    </citation>
    <scope>NUCLEOTIDE SEQUENCE</scope>
    <source>
        <strain evidence="4">SMH4607-1</strain>
    </source>
</reference>
<accession>A0AA40BD39</accession>
<dbReference type="InterPro" id="IPR012338">
    <property type="entry name" value="Beta-lactam/transpept-like"/>
</dbReference>
<dbReference type="Gene3D" id="3.40.710.10">
    <property type="entry name" value="DD-peptidase/beta-lactamase superfamily"/>
    <property type="match status" value="1"/>
</dbReference>
<evidence type="ECO:0000256" key="1">
    <source>
        <dbReference type="ARBA" id="ARBA00038215"/>
    </source>
</evidence>
<evidence type="ECO:0000313" key="5">
    <source>
        <dbReference type="Proteomes" id="UP001172102"/>
    </source>
</evidence>
<comment type="similarity">
    <text evidence="1">Belongs to the peptidase S12 family.</text>
</comment>
<feature type="domain" description="Beta-lactamase-related" evidence="3">
    <location>
        <begin position="59"/>
        <end position="416"/>
    </location>
</feature>
<dbReference type="PANTHER" id="PTHR46825">
    <property type="entry name" value="D-ALANYL-D-ALANINE-CARBOXYPEPTIDASE/ENDOPEPTIDASE AMPH"/>
    <property type="match status" value="1"/>
</dbReference>
<protein>
    <submittedName>
        <fullName evidence="4">Beta-lactamase/transpeptidase-like protein</fullName>
    </submittedName>
</protein>